<dbReference type="PROSITE" id="PS51257">
    <property type="entry name" value="PROKAR_LIPOPROTEIN"/>
    <property type="match status" value="1"/>
</dbReference>
<dbReference type="AlphaFoldDB" id="A0A9X1UWW9"/>
<gene>
    <name evidence="1" type="ORF">LU635_09140</name>
</gene>
<dbReference type="SUPFAM" id="SSF101898">
    <property type="entry name" value="NHL repeat"/>
    <property type="match status" value="1"/>
</dbReference>
<evidence type="ECO:0000313" key="2">
    <source>
        <dbReference type="Proteomes" id="UP001139344"/>
    </source>
</evidence>
<dbReference type="RefSeq" id="WP_240098394.1">
    <property type="nucleotide sequence ID" value="NZ_JAJSON010000020.1"/>
</dbReference>
<organism evidence="1 2">
    <name type="scientific">Christiangramia crocea</name>
    <dbReference type="NCBI Taxonomy" id="2904124"/>
    <lineage>
        <taxon>Bacteria</taxon>
        <taxon>Pseudomonadati</taxon>
        <taxon>Bacteroidota</taxon>
        <taxon>Flavobacteriia</taxon>
        <taxon>Flavobacteriales</taxon>
        <taxon>Flavobacteriaceae</taxon>
        <taxon>Christiangramia</taxon>
    </lineage>
</organism>
<reference evidence="1" key="1">
    <citation type="submission" date="2021-12" db="EMBL/GenBank/DDBJ databases">
        <title>Description of Gramella crocea sp. nov., a new bacterium isolated from activated sludge.</title>
        <authorList>
            <person name="Zhang X."/>
        </authorList>
    </citation>
    <scope>NUCLEOTIDE SEQUENCE</scope>
    <source>
        <strain evidence="1">YB25</strain>
    </source>
</reference>
<name>A0A9X1UWW9_9FLAO</name>
<keyword evidence="2" id="KW-1185">Reference proteome</keyword>
<sequence>MKKLMILVLAVFVIACSDNRKKEFSLIDHIPEDTELFFTSQDIKSFIPEIENNDFIKSSEFPLKDRISYQFNFFKYLNLNHATGISFSNLSSKTFTYTISTRKDSALVQLDSVQNKAMETIKEGNTSFQKLELNNTMFFLLEKANIAVISNSRQKILDIARNEKLLKDSSFERAYNASDPNKASVFIRHGAIDKISDFFGKFHFPGFESFAEWTVLDLELTNSEIKANGLSLTNNSEKFLQAFSGINPRNIESVRVCPEDFLSMYALSYSSFKKLHSNLQKIEKDSSRNNYPGVLDETREIAYIRLKEGNATILNAVEIEAAKEELAGMGNPLETYRGSPIVELSDSPDFQQTFSSLMNMEKNKFYTIIDHFIIFSNETDVLKKILTDFQNSDTISGRSYFNQLMASLSSESSMIFISRLPEFINFTKEGDESHKMKFQENSLAALQIINEGDFAHIHGVFSNSRNTSTTSKGAEQIASFKLDNPVVTDPVFFKNHRTDQMDIAVQDDNNRLYLISNKGNIFWKEQLDSQITSPIYQVDLFRNGNQQLAFSTGYNMEVLDRDGNKVKGFPIKFNSSLTQPLSVFDYDKNRNYRFVLTQNDRIYMVGPKGKAIRGFDFDGTRTGIIKAPKHIRLGTRDYILIAEESGKLNILSRQGNIRVPVTENIEFSENEWYGHNGKFVSTAPKNVLIEISQQGQVSKENLQLAENNRIVANDDHLVYLNENQLSIDGKKLELDFGLYTDPQIFEITNKTLIALTDTQTQKVYVFDENAKLLDGFPVYGNSRVDIANADLDSRLELVVKGEDDEILLYKL</sequence>
<comment type="caution">
    <text evidence="1">The sequence shown here is derived from an EMBL/GenBank/DDBJ whole genome shotgun (WGS) entry which is preliminary data.</text>
</comment>
<dbReference type="Proteomes" id="UP001139344">
    <property type="component" value="Unassembled WGS sequence"/>
</dbReference>
<proteinExistence type="predicted"/>
<protein>
    <submittedName>
        <fullName evidence="1">Uncharacterized protein</fullName>
    </submittedName>
</protein>
<dbReference type="EMBL" id="JAJSON010000020">
    <property type="protein sequence ID" value="MCG9971799.1"/>
    <property type="molecule type" value="Genomic_DNA"/>
</dbReference>
<accession>A0A9X1UWW9</accession>
<evidence type="ECO:0000313" key="1">
    <source>
        <dbReference type="EMBL" id="MCG9971799.1"/>
    </source>
</evidence>